<dbReference type="SUPFAM" id="SSF52047">
    <property type="entry name" value="RNI-like"/>
    <property type="match status" value="1"/>
</dbReference>
<feature type="domain" description="F-box" evidence="1">
    <location>
        <begin position="35"/>
        <end position="103"/>
    </location>
</feature>
<dbReference type="Pfam" id="PF12937">
    <property type="entry name" value="F-box-like"/>
    <property type="match status" value="1"/>
</dbReference>
<dbReference type="EMBL" id="KV722350">
    <property type="protein sequence ID" value="OCH93811.1"/>
    <property type="molecule type" value="Genomic_DNA"/>
</dbReference>
<name>A0A8E2DQD7_9APHY</name>
<dbReference type="Gene3D" id="1.20.1280.50">
    <property type="match status" value="1"/>
</dbReference>
<dbReference type="OrthoDB" id="3181669at2759"/>
<dbReference type="AlphaFoldDB" id="A0A8E2DQD7"/>
<gene>
    <name evidence="2" type="ORF">OBBRIDRAFT_823850</name>
</gene>
<feature type="non-terminal residue" evidence="2">
    <location>
        <position position="298"/>
    </location>
</feature>
<reference evidence="2 3" key="1">
    <citation type="submission" date="2016-07" db="EMBL/GenBank/DDBJ databases">
        <title>Draft genome of the white-rot fungus Obba rivulosa 3A-2.</title>
        <authorList>
            <consortium name="DOE Joint Genome Institute"/>
            <person name="Miettinen O."/>
            <person name="Riley R."/>
            <person name="Acob R."/>
            <person name="Barry K."/>
            <person name="Cullen D."/>
            <person name="De Vries R."/>
            <person name="Hainaut M."/>
            <person name="Hatakka A."/>
            <person name="Henrissat B."/>
            <person name="Hilden K."/>
            <person name="Kuo R."/>
            <person name="Labutti K."/>
            <person name="Lipzen A."/>
            <person name="Makela M.R."/>
            <person name="Sandor L."/>
            <person name="Spatafora J.W."/>
            <person name="Grigoriev I.V."/>
            <person name="Hibbett D.S."/>
        </authorList>
    </citation>
    <scope>NUCLEOTIDE SEQUENCE [LARGE SCALE GENOMIC DNA]</scope>
    <source>
        <strain evidence="2 3">3A-2</strain>
    </source>
</reference>
<dbReference type="SUPFAM" id="SSF81383">
    <property type="entry name" value="F-box domain"/>
    <property type="match status" value="1"/>
</dbReference>
<dbReference type="InterPro" id="IPR032675">
    <property type="entry name" value="LRR_dom_sf"/>
</dbReference>
<dbReference type="InterPro" id="IPR036047">
    <property type="entry name" value="F-box-like_dom_sf"/>
</dbReference>
<sequence length="298" mass="33693">MENTDNVRRDIELQIAHHSDAIINLKTHWNTLSPISRLPTELLAEVFILHARDRGLHALYYKKYGMVLAGAEKRYTWIRVAQVCRHWRAVALNCPRLWNHIYVTSPKWMEMLLPRTRKAPLSVEVDTVSGPYANERLPALKAVLQHMGRVEALQLSIHTSQLKELKEEFDKAAGSLRSLEIHMVGSSDHVHTHYPATLFQAQHPHLQRIVLSNVPTIRWSDTLFCPTVTELSLKASIQVAGVTMSAMLAALEGMPLLRTLDLWNVLPSNAFSNTSDLRTVALPQLRTLKVSGDTLSPE</sequence>
<evidence type="ECO:0000313" key="2">
    <source>
        <dbReference type="EMBL" id="OCH93811.1"/>
    </source>
</evidence>
<evidence type="ECO:0000313" key="3">
    <source>
        <dbReference type="Proteomes" id="UP000250043"/>
    </source>
</evidence>
<evidence type="ECO:0000259" key="1">
    <source>
        <dbReference type="Pfam" id="PF12937"/>
    </source>
</evidence>
<dbReference type="Proteomes" id="UP000250043">
    <property type="component" value="Unassembled WGS sequence"/>
</dbReference>
<keyword evidence="3" id="KW-1185">Reference proteome</keyword>
<dbReference type="Gene3D" id="3.80.10.10">
    <property type="entry name" value="Ribonuclease Inhibitor"/>
    <property type="match status" value="1"/>
</dbReference>
<dbReference type="InterPro" id="IPR001810">
    <property type="entry name" value="F-box_dom"/>
</dbReference>
<proteinExistence type="predicted"/>
<protein>
    <recommendedName>
        <fullName evidence="1">F-box domain-containing protein</fullName>
    </recommendedName>
</protein>
<organism evidence="2 3">
    <name type="scientific">Obba rivulosa</name>
    <dbReference type="NCBI Taxonomy" id="1052685"/>
    <lineage>
        <taxon>Eukaryota</taxon>
        <taxon>Fungi</taxon>
        <taxon>Dikarya</taxon>
        <taxon>Basidiomycota</taxon>
        <taxon>Agaricomycotina</taxon>
        <taxon>Agaricomycetes</taxon>
        <taxon>Polyporales</taxon>
        <taxon>Gelatoporiaceae</taxon>
        <taxon>Obba</taxon>
    </lineage>
</organism>
<accession>A0A8E2DQD7</accession>